<comment type="cofactor">
    <cofactor evidence="2">
        <name>Zn(2+)</name>
        <dbReference type="ChEBI" id="CHEBI:29105"/>
    </cofactor>
</comment>
<dbReference type="Pfam" id="PF01433">
    <property type="entry name" value="Peptidase_M1"/>
    <property type="match status" value="1"/>
</dbReference>
<proteinExistence type="inferred from homology"/>
<accession>A0A646KPW3</accession>
<evidence type="ECO:0000313" key="15">
    <source>
        <dbReference type="EMBL" id="MQT04332.1"/>
    </source>
</evidence>
<dbReference type="PANTHER" id="PTHR11533:SF297">
    <property type="entry name" value="AMINOPEPTIDASE N"/>
    <property type="match status" value="1"/>
</dbReference>
<keyword evidence="6" id="KW-0645">Protease</keyword>
<organism evidence="15 16">
    <name type="scientific">Streptomyces jumonjinensis</name>
    <dbReference type="NCBI Taxonomy" id="1945"/>
    <lineage>
        <taxon>Bacteria</taxon>
        <taxon>Bacillati</taxon>
        <taxon>Actinomycetota</taxon>
        <taxon>Actinomycetes</taxon>
        <taxon>Kitasatosporales</taxon>
        <taxon>Streptomycetaceae</taxon>
        <taxon>Streptomyces</taxon>
    </lineage>
</organism>
<dbReference type="PANTHER" id="PTHR11533">
    <property type="entry name" value="PROTEASE M1 ZINC METALLOPROTEASE"/>
    <property type="match status" value="1"/>
</dbReference>
<dbReference type="InterPro" id="IPR001930">
    <property type="entry name" value="Peptidase_M1"/>
</dbReference>
<dbReference type="SUPFAM" id="SSF63737">
    <property type="entry name" value="Leukotriene A4 hydrolase N-terminal domain"/>
    <property type="match status" value="1"/>
</dbReference>
<keyword evidence="7" id="KW-0479">Metal-binding</keyword>
<keyword evidence="10" id="KW-0482">Metalloprotease</keyword>
<keyword evidence="8" id="KW-0378">Hydrolase</keyword>
<evidence type="ECO:0000256" key="8">
    <source>
        <dbReference type="ARBA" id="ARBA00022801"/>
    </source>
</evidence>
<sequence length="466" mass="49998">MGRVRRSIPLSVLSPAVAVALLAGCSDGGRGDVRGAAGGAGLGDRLFPRLGNGGYDVLHYRLTLDYDPGTRLLAGTAEIVARATDDLRSFHLDLHRLSADEVTVDGERAAAGVTGDELSVRPREGLTAGSTFRTVVRYSGTPRTVIDADGSKEGWLPDRAGALAVGEPAGSMAWFPGNHHPSDKATFDLAVTVPKGLKAVSNGEPARETTTAAKSTFVWRTAEPMATYLATVAIGAYELTSSRPAGGPPVVTAVHPSVPPAKRRPLDRIPEFRRWSQKVFGPYPFSSIGAIAVPDGAVDYALETQNRPVLPAGQLNPETLVHEIAHQWFGNSVTPESWRDMWLNEGFATYAEWMWAEESAGTPVSESFAEAFAEKDNWAFPPAAPPSAARISDAPVYGRGAMVLHQVRQAVGERAFSALLRGWAREHRHGNASTGDFTAYAERVSGRELSGVWRTWLYGKGRPPRP</sequence>
<evidence type="ECO:0000256" key="4">
    <source>
        <dbReference type="ARBA" id="ARBA00012564"/>
    </source>
</evidence>
<comment type="caution">
    <text evidence="15">The sequence shown here is derived from an EMBL/GenBank/DDBJ whole genome shotgun (WGS) entry which is preliminary data.</text>
</comment>
<evidence type="ECO:0000256" key="9">
    <source>
        <dbReference type="ARBA" id="ARBA00022833"/>
    </source>
</evidence>
<evidence type="ECO:0000259" key="14">
    <source>
        <dbReference type="Pfam" id="PF17900"/>
    </source>
</evidence>
<dbReference type="Proteomes" id="UP000419138">
    <property type="component" value="Unassembled WGS sequence"/>
</dbReference>
<evidence type="ECO:0000256" key="1">
    <source>
        <dbReference type="ARBA" id="ARBA00000098"/>
    </source>
</evidence>
<dbReference type="GO" id="GO:0016285">
    <property type="term" value="F:alanyl aminopeptidase activity"/>
    <property type="evidence" value="ECO:0007669"/>
    <property type="project" value="UniProtKB-EC"/>
</dbReference>
<evidence type="ECO:0000256" key="2">
    <source>
        <dbReference type="ARBA" id="ARBA00001947"/>
    </source>
</evidence>
<dbReference type="PRINTS" id="PR00756">
    <property type="entry name" value="ALADIPTASE"/>
</dbReference>
<keyword evidence="9" id="KW-0862">Zinc</keyword>
<dbReference type="EMBL" id="VCLA01000191">
    <property type="protein sequence ID" value="MQT04332.1"/>
    <property type="molecule type" value="Genomic_DNA"/>
</dbReference>
<comment type="catalytic activity">
    <reaction evidence="1">
        <text>Release of an N-terminal amino acid, Xaa-|-Yaa- from a peptide, amide or arylamide. Xaa is preferably Ala, but may be most amino acids including Pro (slow action). When a terminal hydrophobic residue is followed by a prolyl residue, the two may be released as an intact Xaa-Pro dipeptide.</text>
        <dbReference type="EC" id="3.4.11.2"/>
    </reaction>
</comment>
<name>A0A646KPW3_STRJU</name>
<dbReference type="Gene3D" id="2.60.40.1730">
    <property type="entry name" value="tricorn interacting facor f3 domain"/>
    <property type="match status" value="1"/>
</dbReference>
<evidence type="ECO:0000256" key="3">
    <source>
        <dbReference type="ARBA" id="ARBA00010136"/>
    </source>
</evidence>
<evidence type="ECO:0000256" key="12">
    <source>
        <dbReference type="ARBA" id="ARBA00031533"/>
    </source>
</evidence>
<dbReference type="Gene3D" id="1.10.390.10">
    <property type="entry name" value="Neutral Protease Domain 2"/>
    <property type="match status" value="1"/>
</dbReference>
<gene>
    <name evidence="15" type="ORF">FF041_30465</name>
</gene>
<dbReference type="InterPro" id="IPR014782">
    <property type="entry name" value="Peptidase_M1_dom"/>
</dbReference>
<dbReference type="PROSITE" id="PS51257">
    <property type="entry name" value="PROKAR_LIPOPROTEIN"/>
    <property type="match status" value="1"/>
</dbReference>
<evidence type="ECO:0000256" key="5">
    <source>
        <dbReference type="ARBA" id="ARBA00015611"/>
    </source>
</evidence>
<evidence type="ECO:0000256" key="10">
    <source>
        <dbReference type="ARBA" id="ARBA00023049"/>
    </source>
</evidence>
<dbReference type="GO" id="GO:0008237">
    <property type="term" value="F:metallopeptidase activity"/>
    <property type="evidence" value="ECO:0007669"/>
    <property type="project" value="UniProtKB-KW"/>
</dbReference>
<dbReference type="InterPro" id="IPR045357">
    <property type="entry name" value="Aminopeptidase_N-like_N"/>
</dbReference>
<evidence type="ECO:0000256" key="11">
    <source>
        <dbReference type="ARBA" id="ARBA00029811"/>
    </source>
</evidence>
<evidence type="ECO:0000256" key="7">
    <source>
        <dbReference type="ARBA" id="ARBA00022723"/>
    </source>
</evidence>
<dbReference type="AlphaFoldDB" id="A0A646KPW3"/>
<dbReference type="EC" id="3.4.11.2" evidence="4"/>
<evidence type="ECO:0000313" key="16">
    <source>
        <dbReference type="Proteomes" id="UP000419138"/>
    </source>
</evidence>
<dbReference type="GO" id="GO:0006508">
    <property type="term" value="P:proteolysis"/>
    <property type="evidence" value="ECO:0007669"/>
    <property type="project" value="UniProtKB-KW"/>
</dbReference>
<feature type="domain" description="Aminopeptidase N-like N-terminal" evidence="14">
    <location>
        <begin position="58"/>
        <end position="229"/>
    </location>
</feature>
<dbReference type="Pfam" id="PF17900">
    <property type="entry name" value="Peptidase_M1_N"/>
    <property type="match status" value="1"/>
</dbReference>
<dbReference type="InterPro" id="IPR042097">
    <property type="entry name" value="Aminopeptidase_N-like_N_sf"/>
</dbReference>
<dbReference type="GO" id="GO:0008270">
    <property type="term" value="F:zinc ion binding"/>
    <property type="evidence" value="ECO:0007669"/>
    <property type="project" value="InterPro"/>
</dbReference>
<protein>
    <recommendedName>
        <fullName evidence="5">Aminopeptidase N</fullName>
        <ecNumber evidence="4">3.4.11.2</ecNumber>
    </recommendedName>
    <alternativeName>
        <fullName evidence="11">Alanine aminopeptidase</fullName>
    </alternativeName>
    <alternativeName>
        <fullName evidence="12">Lysyl aminopeptidase</fullName>
    </alternativeName>
</protein>
<dbReference type="CDD" id="cd09603">
    <property type="entry name" value="M1_APN_like"/>
    <property type="match status" value="1"/>
</dbReference>
<dbReference type="SUPFAM" id="SSF55486">
    <property type="entry name" value="Metalloproteases ('zincins'), catalytic domain"/>
    <property type="match status" value="1"/>
</dbReference>
<feature type="domain" description="Peptidase M1 membrane alanine aminopeptidase" evidence="13">
    <location>
        <begin position="317"/>
        <end position="456"/>
    </location>
</feature>
<dbReference type="InterPro" id="IPR027268">
    <property type="entry name" value="Peptidase_M4/M1_CTD_sf"/>
</dbReference>
<keyword evidence="16" id="KW-1185">Reference proteome</keyword>
<evidence type="ECO:0000259" key="13">
    <source>
        <dbReference type="Pfam" id="PF01433"/>
    </source>
</evidence>
<dbReference type="InterPro" id="IPR050344">
    <property type="entry name" value="Peptidase_M1_aminopeptidases"/>
</dbReference>
<evidence type="ECO:0000256" key="6">
    <source>
        <dbReference type="ARBA" id="ARBA00022670"/>
    </source>
</evidence>
<reference evidence="15 16" key="1">
    <citation type="submission" date="2019-05" db="EMBL/GenBank/DDBJ databases">
        <title>Comparative genomics and metabolomics analyses of clavulanic acid producing Streptomyces species provides insight into specialized metabolism and evolution of beta-lactam biosynthetic gene clusters.</title>
        <authorList>
            <person name="Moore M.A."/>
            <person name="Cruz-Morales P."/>
            <person name="Barona Gomez F."/>
            <person name="Kapil T."/>
        </authorList>
    </citation>
    <scope>NUCLEOTIDE SEQUENCE [LARGE SCALE GENOMIC DNA]</scope>
    <source>
        <strain evidence="15 16">NRRL 5741</strain>
    </source>
</reference>
<comment type="similarity">
    <text evidence="3">Belongs to the peptidase M1 family.</text>
</comment>